<reference evidence="2" key="1">
    <citation type="submission" date="2021-01" db="EMBL/GenBank/DDBJ databases">
        <authorList>
            <consortium name="Genoscope - CEA"/>
            <person name="William W."/>
        </authorList>
    </citation>
    <scope>NUCLEOTIDE SEQUENCE</scope>
</reference>
<accession>A0A816IUR7</accession>
<sequence>SHFFFQFFSYIICVFGLIVFFFVIFICLNNDKVSMQTEVKLLKQVAEEYPYKDDD</sequence>
<evidence type="ECO:0000256" key="1">
    <source>
        <dbReference type="SAM" id="Phobius"/>
    </source>
</evidence>
<protein>
    <submittedName>
        <fullName evidence="2">(rape) hypothetical protein</fullName>
    </submittedName>
</protein>
<gene>
    <name evidence="2" type="ORF">DARMORV10_C09P25450.1</name>
</gene>
<keyword evidence="1" id="KW-1133">Transmembrane helix</keyword>
<keyword evidence="1" id="KW-0472">Membrane</keyword>
<evidence type="ECO:0000313" key="2">
    <source>
        <dbReference type="EMBL" id="CAF1729899.1"/>
    </source>
</evidence>
<organism evidence="2">
    <name type="scientific">Brassica napus</name>
    <name type="common">Rape</name>
    <dbReference type="NCBI Taxonomy" id="3708"/>
    <lineage>
        <taxon>Eukaryota</taxon>
        <taxon>Viridiplantae</taxon>
        <taxon>Streptophyta</taxon>
        <taxon>Embryophyta</taxon>
        <taxon>Tracheophyta</taxon>
        <taxon>Spermatophyta</taxon>
        <taxon>Magnoliopsida</taxon>
        <taxon>eudicotyledons</taxon>
        <taxon>Gunneridae</taxon>
        <taxon>Pentapetalae</taxon>
        <taxon>rosids</taxon>
        <taxon>malvids</taxon>
        <taxon>Brassicales</taxon>
        <taxon>Brassicaceae</taxon>
        <taxon>Brassiceae</taxon>
        <taxon>Brassica</taxon>
    </lineage>
</organism>
<dbReference type="EMBL" id="HG994373">
    <property type="protein sequence ID" value="CAF1729899.1"/>
    <property type="molecule type" value="Genomic_DNA"/>
</dbReference>
<feature type="non-terminal residue" evidence="2">
    <location>
        <position position="55"/>
    </location>
</feature>
<name>A0A816IUR7_BRANA</name>
<feature type="transmembrane region" description="Helical" evidence="1">
    <location>
        <begin position="6"/>
        <end position="28"/>
    </location>
</feature>
<keyword evidence="1" id="KW-0812">Transmembrane</keyword>
<proteinExistence type="predicted"/>
<dbReference type="AlphaFoldDB" id="A0A816IUR7"/>
<dbReference type="Proteomes" id="UP001295469">
    <property type="component" value="Chromosome C09"/>
</dbReference>